<name>A0ABT2YPK8_9GAMM</name>
<dbReference type="PROSITE" id="PS50404">
    <property type="entry name" value="GST_NTER"/>
    <property type="match status" value="1"/>
</dbReference>
<keyword evidence="3" id="KW-1185">Reference proteome</keyword>
<dbReference type="PANTHER" id="PTHR42673">
    <property type="entry name" value="MALEYLACETOACETATE ISOMERASE"/>
    <property type="match status" value="1"/>
</dbReference>
<feature type="domain" description="GST N-terminal" evidence="1">
    <location>
        <begin position="1"/>
        <end position="81"/>
    </location>
</feature>
<sequence>MKLIIGNKNYSSWSLRPWLALKAFGVSFEEVKLGLFTDNFYSELAKHSTVGKVPVLVDGDTNVWDSLAICEYLNEAYLNHQGWPKDQQQRAQARAFVAEMHSGLFAVRGEMPMNCRAKKKITLSENAEKEVLWIDNTWTALRKQHDSQGDFLFGPFSLIDAFFAPVVFRFNTYGISVSSESQAYIQAILAHPAMQEWLQASIEEEATIEVAEVGESIS</sequence>
<dbReference type="EMBL" id="JAOVZB010000001">
    <property type="protein sequence ID" value="MCV2401830.1"/>
    <property type="molecule type" value="Genomic_DNA"/>
</dbReference>
<protein>
    <submittedName>
        <fullName evidence="2">Glutathione S-transferase family protein</fullName>
    </submittedName>
</protein>
<dbReference type="Gene3D" id="1.20.1050.10">
    <property type="match status" value="1"/>
</dbReference>
<reference evidence="2 3" key="1">
    <citation type="submission" date="2022-10" db="EMBL/GenBank/DDBJ databases">
        <title>Marinomonas transparenta sp. nov. and Marinomonas sargassi sp. nov., isolated from marine alga (Sargassum natans (L.) Gaillon).</title>
        <authorList>
            <person name="Wang Y."/>
        </authorList>
    </citation>
    <scope>NUCLEOTIDE SEQUENCE [LARGE SCALE GENOMIC DNA]</scope>
    <source>
        <strain evidence="2 3">C2222</strain>
    </source>
</reference>
<dbReference type="InterPro" id="IPR036249">
    <property type="entry name" value="Thioredoxin-like_sf"/>
</dbReference>
<dbReference type="CDD" id="cd03194">
    <property type="entry name" value="GST_C_3"/>
    <property type="match status" value="1"/>
</dbReference>
<dbReference type="Gene3D" id="3.40.30.10">
    <property type="entry name" value="Glutaredoxin"/>
    <property type="match status" value="1"/>
</dbReference>
<organism evidence="2 3">
    <name type="scientific">Marinomonas sargassi</name>
    <dbReference type="NCBI Taxonomy" id="2984494"/>
    <lineage>
        <taxon>Bacteria</taxon>
        <taxon>Pseudomonadati</taxon>
        <taxon>Pseudomonadota</taxon>
        <taxon>Gammaproteobacteria</taxon>
        <taxon>Oceanospirillales</taxon>
        <taxon>Oceanospirillaceae</taxon>
        <taxon>Marinomonas</taxon>
    </lineage>
</organism>
<dbReference type="PANTHER" id="PTHR42673:SF4">
    <property type="entry name" value="MALEYLACETOACETATE ISOMERASE"/>
    <property type="match status" value="1"/>
</dbReference>
<gene>
    <name evidence="2" type="ORF">OFY17_02925</name>
</gene>
<dbReference type="SUPFAM" id="SSF47616">
    <property type="entry name" value="GST C-terminal domain-like"/>
    <property type="match status" value="1"/>
</dbReference>
<dbReference type="Proteomes" id="UP001209713">
    <property type="component" value="Unassembled WGS sequence"/>
</dbReference>
<dbReference type="InterPro" id="IPR040079">
    <property type="entry name" value="Glutathione_S-Trfase"/>
</dbReference>
<dbReference type="Pfam" id="PF13410">
    <property type="entry name" value="GST_C_2"/>
    <property type="match status" value="1"/>
</dbReference>
<dbReference type="SUPFAM" id="SSF52833">
    <property type="entry name" value="Thioredoxin-like"/>
    <property type="match status" value="1"/>
</dbReference>
<dbReference type="SFLD" id="SFLDS00019">
    <property type="entry name" value="Glutathione_Transferase_(cytos"/>
    <property type="match status" value="1"/>
</dbReference>
<proteinExistence type="predicted"/>
<evidence type="ECO:0000313" key="3">
    <source>
        <dbReference type="Proteomes" id="UP001209713"/>
    </source>
</evidence>
<dbReference type="InterPro" id="IPR004045">
    <property type="entry name" value="Glutathione_S-Trfase_N"/>
</dbReference>
<comment type="caution">
    <text evidence="2">The sequence shown here is derived from an EMBL/GenBank/DDBJ whole genome shotgun (WGS) entry which is preliminary data.</text>
</comment>
<accession>A0ABT2YPK8</accession>
<dbReference type="Pfam" id="PF13409">
    <property type="entry name" value="GST_N_2"/>
    <property type="match status" value="1"/>
</dbReference>
<evidence type="ECO:0000313" key="2">
    <source>
        <dbReference type="EMBL" id="MCV2401830.1"/>
    </source>
</evidence>
<dbReference type="SFLD" id="SFLDG00358">
    <property type="entry name" value="Main_(cytGST)"/>
    <property type="match status" value="1"/>
</dbReference>
<evidence type="ECO:0000259" key="1">
    <source>
        <dbReference type="PROSITE" id="PS50404"/>
    </source>
</evidence>
<dbReference type="CDD" id="cd03043">
    <property type="entry name" value="GST_N_1"/>
    <property type="match status" value="1"/>
</dbReference>
<dbReference type="RefSeq" id="WP_263529202.1">
    <property type="nucleotide sequence ID" value="NZ_JAOVZB010000001.1"/>
</dbReference>
<dbReference type="InterPro" id="IPR036282">
    <property type="entry name" value="Glutathione-S-Trfase_C_sf"/>
</dbReference>